<dbReference type="InterPro" id="IPR013783">
    <property type="entry name" value="Ig-like_fold"/>
</dbReference>
<keyword evidence="4" id="KW-1185">Reference proteome</keyword>
<dbReference type="RefSeq" id="WP_309310964.1">
    <property type="nucleotide sequence ID" value="NZ_CP133592.1"/>
</dbReference>
<dbReference type="Pfam" id="PF26596">
    <property type="entry name" value="PEF-CTERM_ARCH"/>
    <property type="match status" value="1"/>
</dbReference>
<dbReference type="CDD" id="cd00146">
    <property type="entry name" value="PKD"/>
    <property type="match status" value="1"/>
</dbReference>
<dbReference type="AlphaFoldDB" id="A0AA51UKW5"/>
<dbReference type="Gene3D" id="2.60.40.10">
    <property type="entry name" value="Immunoglobulins"/>
    <property type="match status" value="1"/>
</dbReference>
<dbReference type="PROSITE" id="PS50093">
    <property type="entry name" value="PKD"/>
    <property type="match status" value="1"/>
</dbReference>
<proteinExistence type="predicted"/>
<dbReference type="InterPro" id="IPR017474">
    <property type="entry name" value="PEF_CTERM_C"/>
</dbReference>
<keyword evidence="1" id="KW-1133">Transmembrane helix</keyword>
<dbReference type="SUPFAM" id="SSF49299">
    <property type="entry name" value="PKD domain"/>
    <property type="match status" value="1"/>
</dbReference>
<dbReference type="NCBIfam" id="TIGR03024">
    <property type="entry name" value="arch_PEF_CTERM"/>
    <property type="match status" value="1"/>
</dbReference>
<dbReference type="SMART" id="SM00089">
    <property type="entry name" value="PKD"/>
    <property type="match status" value="1"/>
</dbReference>
<gene>
    <name evidence="3" type="ORF">RE474_00110</name>
</gene>
<feature type="transmembrane region" description="Helical" evidence="1">
    <location>
        <begin position="247"/>
        <end position="264"/>
    </location>
</feature>
<dbReference type="InterPro" id="IPR000601">
    <property type="entry name" value="PKD_dom"/>
</dbReference>
<keyword evidence="1" id="KW-0812">Transmembrane</keyword>
<reference evidence="3 4" key="1">
    <citation type="submission" date="2023-08" db="EMBL/GenBank/DDBJ databases">
        <title>Methanolobus mangrovi sp. nov. and Methanolobus sediminis sp. nov, two novel methylotrophic methanogens isolated from mangrove sediments in China.</title>
        <authorList>
            <person name="Zhou J."/>
        </authorList>
    </citation>
    <scope>NUCLEOTIDE SEQUENCE [LARGE SCALE GENOMIC DNA]</scope>
    <source>
        <strain evidence="3 4">FTZ6</strain>
    </source>
</reference>
<evidence type="ECO:0000256" key="1">
    <source>
        <dbReference type="SAM" id="Phobius"/>
    </source>
</evidence>
<dbReference type="GeneID" id="84231073"/>
<feature type="domain" description="PKD" evidence="2">
    <location>
        <begin position="151"/>
        <end position="235"/>
    </location>
</feature>
<dbReference type="InterPro" id="IPR022409">
    <property type="entry name" value="PKD/Chitinase_dom"/>
</dbReference>
<protein>
    <submittedName>
        <fullName evidence="3">PKD domain-containing protein</fullName>
    </submittedName>
</protein>
<dbReference type="EMBL" id="CP133592">
    <property type="protein sequence ID" value="WMW25157.1"/>
    <property type="molecule type" value="Genomic_DNA"/>
</dbReference>
<dbReference type="InterPro" id="IPR035986">
    <property type="entry name" value="PKD_dom_sf"/>
</dbReference>
<keyword evidence="1" id="KW-0472">Membrane</keyword>
<evidence type="ECO:0000259" key="2">
    <source>
        <dbReference type="PROSITE" id="PS50093"/>
    </source>
</evidence>
<accession>A0AA51UKW5</accession>
<organism evidence="3 4">
    <name type="scientific">Methanolobus sediminis</name>
    <dbReference type="NCBI Taxonomy" id="3072978"/>
    <lineage>
        <taxon>Archaea</taxon>
        <taxon>Methanobacteriati</taxon>
        <taxon>Methanobacteriota</taxon>
        <taxon>Stenosarchaea group</taxon>
        <taxon>Methanomicrobia</taxon>
        <taxon>Methanosarcinales</taxon>
        <taxon>Methanosarcinaceae</taxon>
        <taxon>Methanolobus</taxon>
    </lineage>
</organism>
<sequence length="268" mass="28195">MRKHIIILLFVAILLAFTSIVSAADITVGQWETYTVSTDLTINPGEVLDIQYSGELVILPGVTLTNNGLIDNDFQIHNYGTIANFATITNFGTITNSGTITNYGTIDTFGTIDTSGTISNFGTINRYLGSTIDDFISVLLGLFTGNPINWAPISDANGPYTGVAGTAITLDGTGSSDSDGTIVSYEWDFGDGSPSLPAPAPYLSHAYASAGTYTVTLTVTDDDGATVADTSTVEIAAADYDGSIPEFPTIALPMAAIIGLAFIFRKRE</sequence>
<evidence type="ECO:0000313" key="4">
    <source>
        <dbReference type="Proteomes" id="UP001182908"/>
    </source>
</evidence>
<dbReference type="KEGG" id="mseb:RE474_00110"/>
<evidence type="ECO:0000313" key="3">
    <source>
        <dbReference type="EMBL" id="WMW25157.1"/>
    </source>
</evidence>
<dbReference type="Proteomes" id="UP001182908">
    <property type="component" value="Chromosome"/>
</dbReference>
<name>A0AA51UKW5_9EURY</name>
<dbReference type="Pfam" id="PF18911">
    <property type="entry name" value="PKD_4"/>
    <property type="match status" value="1"/>
</dbReference>